<proteinExistence type="predicted"/>
<dbReference type="RefSeq" id="WP_173499834.1">
    <property type="nucleotide sequence ID" value="NZ_JABSOD010000003.1"/>
</dbReference>
<sequence>MAATKQDVEDFNFIVNEAVRLNKLINESYKLYAADFENKHDSLFAIVNAPRDIVNSGGEVSCFQIHLSSKAQVKLKEITCRKIKSNNLLHELTEHEYINDIKDSLYIHIYNDKNFDLSGCNMLLSRAYKQAKSKMSAISYFFPIQAEGVSAKKDFNIGSVRITHKDNVYPNLENKENLENIINNQGQSDYNCLLRIDIPKCSKKISKVRAQNVADFIYGVIKVFAAVYRVDAKQLVLKKNPIESNMSHHIEFSDEQYYLCRAVSFRKDLEEFWDVLERDLDSDLGHVVKKLTEYAISPKNINCLSDRLIDSFCWFGDASRDNNKHSQVVKLVTAMERLVTLSIEKKDAELTKRFCSRVSCLVAIYHGEIETWKLEAKKIYELRSDLVHGSQNLYKSYTLPLNFHPFRLASLTILSSCIYFNLLSLELTNYEKTLKVTFDQLVIHPFLIDAKS</sequence>
<accession>A0A7Y5EGP7</accession>
<protein>
    <recommendedName>
        <fullName evidence="3">Apea-like HEPN domain-containing protein</fullName>
    </recommendedName>
</protein>
<dbReference type="EMBL" id="JABSOD010000003">
    <property type="protein sequence ID" value="NRQ41579.1"/>
    <property type="molecule type" value="Genomic_DNA"/>
</dbReference>
<organism evidence="1 2">
    <name type="scientific">Rheinheimera lutimaris</name>
    <dbReference type="NCBI Taxonomy" id="2740584"/>
    <lineage>
        <taxon>Bacteria</taxon>
        <taxon>Pseudomonadati</taxon>
        <taxon>Pseudomonadota</taxon>
        <taxon>Gammaproteobacteria</taxon>
        <taxon>Chromatiales</taxon>
        <taxon>Chromatiaceae</taxon>
        <taxon>Rheinheimera</taxon>
    </lineage>
</organism>
<reference evidence="1 2" key="1">
    <citation type="submission" date="2020-06" db="EMBL/GenBank/DDBJ databases">
        <title>Rheinheimera sp. nov., a marine bacterium isolated from coastal.</title>
        <authorList>
            <person name="Yu Q."/>
            <person name="Qi Y."/>
            <person name="Pu J."/>
        </authorList>
    </citation>
    <scope>NUCLEOTIDE SEQUENCE [LARGE SCALE GENOMIC DNA]</scope>
    <source>
        <strain evidence="1 2">YQF-2</strain>
    </source>
</reference>
<keyword evidence="2" id="KW-1185">Reference proteome</keyword>
<evidence type="ECO:0008006" key="3">
    <source>
        <dbReference type="Google" id="ProtNLM"/>
    </source>
</evidence>
<evidence type="ECO:0000313" key="2">
    <source>
        <dbReference type="Proteomes" id="UP000523161"/>
    </source>
</evidence>
<feature type="non-terminal residue" evidence="1">
    <location>
        <position position="452"/>
    </location>
</feature>
<evidence type="ECO:0000313" key="1">
    <source>
        <dbReference type="EMBL" id="NRQ41579.1"/>
    </source>
</evidence>
<dbReference type="AlphaFoldDB" id="A0A7Y5EGP7"/>
<dbReference type="Proteomes" id="UP000523161">
    <property type="component" value="Unassembled WGS sequence"/>
</dbReference>
<name>A0A7Y5EGP7_9GAMM</name>
<gene>
    <name evidence="1" type="ORF">HRH59_03225</name>
</gene>
<comment type="caution">
    <text evidence="1">The sequence shown here is derived from an EMBL/GenBank/DDBJ whole genome shotgun (WGS) entry which is preliminary data.</text>
</comment>